<dbReference type="AlphaFoldDB" id="A0A511V0H2"/>
<dbReference type="Proteomes" id="UP000321491">
    <property type="component" value="Unassembled WGS sequence"/>
</dbReference>
<dbReference type="PROSITE" id="PS50987">
    <property type="entry name" value="HTH_ARSR_2"/>
    <property type="match status" value="1"/>
</dbReference>
<dbReference type="CDD" id="cd00090">
    <property type="entry name" value="HTH_ARSR"/>
    <property type="match status" value="1"/>
</dbReference>
<dbReference type="GO" id="GO:0003700">
    <property type="term" value="F:DNA-binding transcription factor activity"/>
    <property type="evidence" value="ECO:0007669"/>
    <property type="project" value="InterPro"/>
</dbReference>
<evidence type="ECO:0000313" key="6">
    <source>
        <dbReference type="Proteomes" id="UP000321491"/>
    </source>
</evidence>
<dbReference type="PRINTS" id="PR00778">
    <property type="entry name" value="HTHARSR"/>
</dbReference>
<dbReference type="Gene3D" id="1.10.10.10">
    <property type="entry name" value="Winged helix-like DNA-binding domain superfamily/Winged helix DNA-binding domain"/>
    <property type="match status" value="1"/>
</dbReference>
<accession>A0A511V0H2</accession>
<dbReference type="InterPro" id="IPR011991">
    <property type="entry name" value="ArsR-like_HTH"/>
</dbReference>
<dbReference type="RefSeq" id="WP_146938735.1">
    <property type="nucleotide sequence ID" value="NZ_BJXW01000041.1"/>
</dbReference>
<reference evidence="5 6" key="1">
    <citation type="submission" date="2019-07" db="EMBL/GenBank/DDBJ databases">
        <title>Whole genome shotgun sequence of Cerasibacillus quisquiliarum NBRC 102429.</title>
        <authorList>
            <person name="Hosoyama A."/>
            <person name="Uohara A."/>
            <person name="Ohji S."/>
            <person name="Ichikawa N."/>
        </authorList>
    </citation>
    <scope>NUCLEOTIDE SEQUENCE [LARGE SCALE GENOMIC DNA]</scope>
    <source>
        <strain evidence="5 6">NBRC 102429</strain>
    </source>
</reference>
<evidence type="ECO:0000256" key="3">
    <source>
        <dbReference type="ARBA" id="ARBA00023163"/>
    </source>
</evidence>
<keyword evidence="2" id="KW-0238">DNA-binding</keyword>
<dbReference type="InterPro" id="IPR001845">
    <property type="entry name" value="HTH_ArsR_DNA-bd_dom"/>
</dbReference>
<keyword evidence="1" id="KW-0805">Transcription regulation</keyword>
<dbReference type="OrthoDB" id="9794330at2"/>
<gene>
    <name evidence="5" type="ORF">CQU01_26330</name>
</gene>
<name>A0A511V0H2_9BACI</name>
<dbReference type="InterPro" id="IPR036390">
    <property type="entry name" value="WH_DNA-bd_sf"/>
</dbReference>
<evidence type="ECO:0000259" key="4">
    <source>
        <dbReference type="PROSITE" id="PS50987"/>
    </source>
</evidence>
<proteinExistence type="predicted"/>
<dbReference type="PANTHER" id="PTHR43132:SF6">
    <property type="entry name" value="HTH-TYPE TRANSCRIPTIONAL REPRESSOR CZRA"/>
    <property type="match status" value="1"/>
</dbReference>
<sequence length="101" mass="11879">MEHQKFHDLNDETIEAVTQTFKALSDTTRVRILNLICQREYSVNEIAETLGLGQSTISHQLRYLKNLRLVKARREGTTMYYSIDDYHVINVLHQVIEHVQH</sequence>
<organism evidence="5 6">
    <name type="scientific">Cerasibacillus quisquiliarum</name>
    <dbReference type="NCBI Taxonomy" id="227865"/>
    <lineage>
        <taxon>Bacteria</taxon>
        <taxon>Bacillati</taxon>
        <taxon>Bacillota</taxon>
        <taxon>Bacilli</taxon>
        <taxon>Bacillales</taxon>
        <taxon>Bacillaceae</taxon>
        <taxon>Cerasibacillus</taxon>
    </lineage>
</organism>
<dbReference type="NCBIfam" id="NF033788">
    <property type="entry name" value="HTH_metalloreg"/>
    <property type="match status" value="1"/>
</dbReference>
<dbReference type="SUPFAM" id="SSF46785">
    <property type="entry name" value="Winged helix' DNA-binding domain"/>
    <property type="match status" value="1"/>
</dbReference>
<evidence type="ECO:0000256" key="1">
    <source>
        <dbReference type="ARBA" id="ARBA00023015"/>
    </source>
</evidence>
<comment type="caution">
    <text evidence="5">The sequence shown here is derived from an EMBL/GenBank/DDBJ whole genome shotgun (WGS) entry which is preliminary data.</text>
</comment>
<keyword evidence="3" id="KW-0804">Transcription</keyword>
<dbReference type="SMART" id="SM00418">
    <property type="entry name" value="HTH_ARSR"/>
    <property type="match status" value="1"/>
</dbReference>
<dbReference type="PANTHER" id="PTHR43132">
    <property type="entry name" value="ARSENICAL RESISTANCE OPERON REPRESSOR ARSR-RELATED"/>
    <property type="match status" value="1"/>
</dbReference>
<protein>
    <submittedName>
        <fullName evidence="5">Transcriptional regulator</fullName>
    </submittedName>
</protein>
<evidence type="ECO:0000313" key="5">
    <source>
        <dbReference type="EMBL" id="GEN32395.1"/>
    </source>
</evidence>
<dbReference type="InterPro" id="IPR036388">
    <property type="entry name" value="WH-like_DNA-bd_sf"/>
</dbReference>
<dbReference type="EMBL" id="BJXW01000041">
    <property type="protein sequence ID" value="GEN32395.1"/>
    <property type="molecule type" value="Genomic_DNA"/>
</dbReference>
<keyword evidence="6" id="KW-1185">Reference proteome</keyword>
<dbReference type="GO" id="GO:0003677">
    <property type="term" value="F:DNA binding"/>
    <property type="evidence" value="ECO:0007669"/>
    <property type="project" value="UniProtKB-KW"/>
</dbReference>
<feature type="domain" description="HTH arsR-type" evidence="4">
    <location>
        <begin position="9"/>
        <end position="101"/>
    </location>
</feature>
<dbReference type="InterPro" id="IPR051011">
    <property type="entry name" value="Metal_resp_trans_reg"/>
</dbReference>
<evidence type="ECO:0000256" key="2">
    <source>
        <dbReference type="ARBA" id="ARBA00023125"/>
    </source>
</evidence>
<dbReference type="Pfam" id="PF01022">
    <property type="entry name" value="HTH_5"/>
    <property type="match status" value="1"/>
</dbReference>